<dbReference type="RefSeq" id="WP_020584889.1">
    <property type="nucleotide sequence ID" value="NZ_JOJP01000001.1"/>
</dbReference>
<dbReference type="EMBL" id="JOJP01000001">
    <property type="protein sequence ID" value="KEI72531.1"/>
    <property type="molecule type" value="Genomic_DNA"/>
</dbReference>
<evidence type="ECO:0000313" key="1">
    <source>
        <dbReference type="EMBL" id="KEI72531.1"/>
    </source>
</evidence>
<comment type="caution">
    <text evidence="1">The sequence shown here is derived from an EMBL/GenBank/DDBJ whole genome shotgun (WGS) entry which is preliminary data.</text>
</comment>
<gene>
    <name evidence="1" type="ORF">GV64_18955</name>
</gene>
<proteinExistence type="predicted"/>
<dbReference type="AlphaFoldDB" id="A0A081KEF5"/>
<keyword evidence="2" id="KW-1185">Reference proteome</keyword>
<protein>
    <submittedName>
        <fullName evidence="1">Uncharacterized protein</fullName>
    </submittedName>
</protein>
<sequence>MPSVSVPFGVANFDQITTEGSGKYKTDVEKKCVQCDKNFSRENGVRLQEEYARGFHIFRVVFPTSCGLDKLHLIHTECLYKKVKGCTESEFSLYGKKIGRCDEIRKVLGDWIKIDKTYHSVHQLVLKCKGGQVEYKCLDGFQRKINFLRQLIDYGSGLKKLYMEASLMLGDVYLDKCRGEKDVDQAIDAFQQVKGLDGTDSSDVLGKIEKAKSKKCEWLFKKAQSDAVMLLEDCFSAVEVIHSEYPGNSVIACYQAELHLLRAKFALDAFGDKSGRLSVLESAYACFDELISEREKFKNELEALSERKCQELVSIAEQRPECNLSKYFNLLEKLNAFYPKNGNIHSCLAKIAKQHMAEIEKLLSDPMQIDFDILKEAFDSIGFCQKYGGKGQAFKRKVQALSQLYFYPPSGKFDTVLSAVKVGLNSENPDSEQLMKLSAWFEIIEKQGSRWQRRTLSHLQLKAIRHL</sequence>
<evidence type="ECO:0000313" key="2">
    <source>
        <dbReference type="Proteomes" id="UP000027997"/>
    </source>
</evidence>
<organism evidence="1 2">
    <name type="scientific">Endozoicomonas elysicola</name>
    <dbReference type="NCBI Taxonomy" id="305900"/>
    <lineage>
        <taxon>Bacteria</taxon>
        <taxon>Pseudomonadati</taxon>
        <taxon>Pseudomonadota</taxon>
        <taxon>Gammaproteobacteria</taxon>
        <taxon>Oceanospirillales</taxon>
        <taxon>Endozoicomonadaceae</taxon>
        <taxon>Endozoicomonas</taxon>
    </lineage>
</organism>
<name>A0A081KEF5_9GAMM</name>
<dbReference type="STRING" id="305900.GV64_18955"/>
<reference evidence="1 2" key="1">
    <citation type="submission" date="2014-06" db="EMBL/GenBank/DDBJ databases">
        <title>Whole Genome Sequences of Three Symbiotic Endozoicomonas Bacteria.</title>
        <authorList>
            <person name="Neave M.J."/>
            <person name="Apprill A."/>
            <person name="Voolstra C.R."/>
        </authorList>
    </citation>
    <scope>NUCLEOTIDE SEQUENCE [LARGE SCALE GENOMIC DNA]</scope>
    <source>
        <strain evidence="1 2">DSM 22380</strain>
    </source>
</reference>
<accession>A0A081KEF5</accession>
<dbReference type="Proteomes" id="UP000027997">
    <property type="component" value="Unassembled WGS sequence"/>
</dbReference>